<feature type="non-terminal residue" evidence="2">
    <location>
        <position position="1"/>
    </location>
</feature>
<protein>
    <submittedName>
        <fullName evidence="2">Uncharacterized protein</fullName>
    </submittedName>
</protein>
<dbReference type="EMBL" id="CAUYUJ010020609">
    <property type="protein sequence ID" value="CAK0899449.1"/>
    <property type="molecule type" value="Genomic_DNA"/>
</dbReference>
<organism evidence="2 3">
    <name type="scientific">Prorocentrum cordatum</name>
    <dbReference type="NCBI Taxonomy" id="2364126"/>
    <lineage>
        <taxon>Eukaryota</taxon>
        <taxon>Sar</taxon>
        <taxon>Alveolata</taxon>
        <taxon>Dinophyceae</taxon>
        <taxon>Prorocentrales</taxon>
        <taxon>Prorocentraceae</taxon>
        <taxon>Prorocentrum</taxon>
    </lineage>
</organism>
<evidence type="ECO:0000313" key="2">
    <source>
        <dbReference type="EMBL" id="CAK0899449.1"/>
    </source>
</evidence>
<feature type="compositionally biased region" description="Basic residues" evidence="1">
    <location>
        <begin position="47"/>
        <end position="56"/>
    </location>
</feature>
<feature type="compositionally biased region" description="Basic residues" evidence="1">
    <location>
        <begin position="1"/>
        <end position="16"/>
    </location>
</feature>
<sequence length="56" mass="5697">DRVFPRHGHGVHRGQRRAGAAQGEQPEAAVDARGDAAAAEAGGGGRRGGRGRRGRG</sequence>
<name>A0ABN9XI60_9DINO</name>
<evidence type="ECO:0000256" key="1">
    <source>
        <dbReference type="SAM" id="MobiDB-lite"/>
    </source>
</evidence>
<comment type="caution">
    <text evidence="2">The sequence shown here is derived from an EMBL/GenBank/DDBJ whole genome shotgun (WGS) entry which is preliminary data.</text>
</comment>
<feature type="region of interest" description="Disordered" evidence="1">
    <location>
        <begin position="1"/>
        <end position="56"/>
    </location>
</feature>
<evidence type="ECO:0000313" key="3">
    <source>
        <dbReference type="Proteomes" id="UP001189429"/>
    </source>
</evidence>
<feature type="non-terminal residue" evidence="2">
    <location>
        <position position="56"/>
    </location>
</feature>
<dbReference type="Proteomes" id="UP001189429">
    <property type="component" value="Unassembled WGS sequence"/>
</dbReference>
<gene>
    <name evidence="2" type="ORF">PCOR1329_LOCUS76952</name>
</gene>
<proteinExistence type="predicted"/>
<keyword evidence="3" id="KW-1185">Reference proteome</keyword>
<reference evidence="2" key="1">
    <citation type="submission" date="2023-10" db="EMBL/GenBank/DDBJ databases">
        <authorList>
            <person name="Chen Y."/>
            <person name="Shah S."/>
            <person name="Dougan E. K."/>
            <person name="Thang M."/>
            <person name="Chan C."/>
        </authorList>
    </citation>
    <scope>NUCLEOTIDE SEQUENCE [LARGE SCALE GENOMIC DNA]</scope>
</reference>
<feature type="compositionally biased region" description="Low complexity" evidence="1">
    <location>
        <begin position="17"/>
        <end position="40"/>
    </location>
</feature>
<accession>A0ABN9XI60</accession>